<organism evidence="2 3">
    <name type="scientific">Caballeronia grimmiae</name>
    <dbReference type="NCBI Taxonomy" id="1071679"/>
    <lineage>
        <taxon>Bacteria</taxon>
        <taxon>Pseudomonadati</taxon>
        <taxon>Pseudomonadota</taxon>
        <taxon>Betaproteobacteria</taxon>
        <taxon>Burkholderiales</taxon>
        <taxon>Burkholderiaceae</taxon>
        <taxon>Caballeronia</taxon>
    </lineage>
</organism>
<comment type="caution">
    <text evidence="2">The sequence shown here is derived from an EMBL/GenBank/DDBJ whole genome shotgun (WGS) entry which is preliminary data.</text>
</comment>
<dbReference type="STRING" id="1071679.BG57_11590"/>
<dbReference type="Proteomes" id="UP000027439">
    <property type="component" value="Unassembled WGS sequence"/>
</dbReference>
<dbReference type="EMBL" id="JFHE01000002">
    <property type="protein sequence ID" value="KDR36980.1"/>
    <property type="molecule type" value="Genomic_DNA"/>
</dbReference>
<reference evidence="4" key="3">
    <citation type="journal article" date="2019" name="Int. J. Syst. Evol. Microbiol.">
        <title>The Global Catalogue of Microorganisms (GCM) 10K type strain sequencing project: providing services to taxonomists for standard genome sequencing and annotation.</title>
        <authorList>
            <consortium name="The Broad Institute Genomics Platform"/>
            <consortium name="The Broad Institute Genome Sequencing Center for Infectious Disease"/>
            <person name="Wu L."/>
            <person name="Ma J."/>
        </authorList>
    </citation>
    <scope>NUCLEOTIDE SEQUENCE [LARGE SCALE GENOMIC DNA]</scope>
    <source>
        <strain evidence="4">CGMCC 1.11013</strain>
    </source>
</reference>
<dbReference type="EMBL" id="BMEG01000005">
    <property type="protein sequence ID" value="GGD75751.1"/>
    <property type="molecule type" value="Genomic_DNA"/>
</dbReference>
<name>A0A069P8I4_9BURK</name>
<reference evidence="1" key="4">
    <citation type="submission" date="2024-05" db="EMBL/GenBank/DDBJ databases">
        <authorList>
            <person name="Sun Q."/>
            <person name="Zhou Y."/>
        </authorList>
    </citation>
    <scope>NUCLEOTIDE SEQUENCE</scope>
    <source>
        <strain evidence="1">CGMCC 1.11013</strain>
    </source>
</reference>
<proteinExistence type="predicted"/>
<dbReference type="RefSeq" id="WP_052005613.1">
    <property type="nucleotide sequence ID" value="NZ_BMEG01000005.1"/>
</dbReference>
<sequence length="119" mass="12940">MLLDPEEAGAKLNAAPAALQHAPASFSWDAAVTAWQASFDRARWPQPDTLHAPADQIRNPFRGTGLLGNRLGNFKPSSFPPRLDVIDDGDAWRIVAELPGLSRRRGGDIQDKGSPFAHM</sequence>
<keyword evidence="4" id="KW-1185">Reference proteome</keyword>
<evidence type="ECO:0000313" key="1">
    <source>
        <dbReference type="EMBL" id="GGD75751.1"/>
    </source>
</evidence>
<accession>A0A069P8I4</accession>
<reference evidence="1" key="1">
    <citation type="journal article" date="2014" name="Int. J. Syst. Evol. Microbiol.">
        <title>Complete genome of a new Firmicutes species belonging to the dominant human colonic microbiota ('Ruminococcus bicirculans') reveals two chromosomes and a selective capacity to utilize plant glucans.</title>
        <authorList>
            <consortium name="NISC Comparative Sequencing Program"/>
            <person name="Wegmann U."/>
            <person name="Louis P."/>
            <person name="Goesmann A."/>
            <person name="Henrissat B."/>
            <person name="Duncan S.H."/>
            <person name="Flint H.J."/>
        </authorList>
    </citation>
    <scope>NUCLEOTIDE SEQUENCE</scope>
    <source>
        <strain evidence="1">CGMCC 1.11013</strain>
    </source>
</reference>
<protein>
    <submittedName>
        <fullName evidence="2">Heat-shock protein Hsp20</fullName>
    </submittedName>
</protein>
<gene>
    <name evidence="2" type="ORF">BG57_11590</name>
    <name evidence="1" type="ORF">GCM10010985_32820</name>
</gene>
<evidence type="ECO:0000313" key="2">
    <source>
        <dbReference type="EMBL" id="KDR36980.1"/>
    </source>
</evidence>
<evidence type="ECO:0000313" key="3">
    <source>
        <dbReference type="Proteomes" id="UP000027439"/>
    </source>
</evidence>
<evidence type="ECO:0000313" key="4">
    <source>
        <dbReference type="Proteomes" id="UP000597138"/>
    </source>
</evidence>
<dbReference type="OrthoDB" id="9808910at2"/>
<dbReference type="Proteomes" id="UP000597138">
    <property type="component" value="Unassembled WGS sequence"/>
</dbReference>
<dbReference type="AlphaFoldDB" id="A0A069P8I4"/>
<reference evidence="2 3" key="2">
    <citation type="submission" date="2014-03" db="EMBL/GenBank/DDBJ databases">
        <title>Draft Genome Sequences of Four Burkholderia Strains.</title>
        <authorList>
            <person name="Liu X.Y."/>
            <person name="Li C.X."/>
            <person name="Xu J.H."/>
        </authorList>
    </citation>
    <scope>NUCLEOTIDE SEQUENCE [LARGE SCALE GENOMIC DNA]</scope>
    <source>
        <strain evidence="2 3">R27</strain>
    </source>
</reference>